<evidence type="ECO:0000256" key="3">
    <source>
        <dbReference type="ARBA" id="ARBA00013368"/>
    </source>
</evidence>
<accession>A0A3A1UZ13</accession>
<feature type="coiled-coil region" evidence="4">
    <location>
        <begin position="257"/>
        <end position="321"/>
    </location>
</feature>
<dbReference type="GO" id="GO:0016887">
    <property type="term" value="F:ATP hydrolysis activity"/>
    <property type="evidence" value="ECO:0007669"/>
    <property type="project" value="InterPro"/>
</dbReference>
<dbReference type="Pfam" id="PF13476">
    <property type="entry name" value="AAA_23"/>
    <property type="match status" value="1"/>
</dbReference>
<evidence type="ECO:0000313" key="6">
    <source>
        <dbReference type="EMBL" id="RIX52412.1"/>
    </source>
</evidence>
<feature type="coiled-coil region" evidence="4">
    <location>
        <begin position="839"/>
        <end position="873"/>
    </location>
</feature>
<dbReference type="PANTHER" id="PTHR32114:SF2">
    <property type="entry name" value="ABC TRANSPORTER ABCH.3"/>
    <property type="match status" value="1"/>
</dbReference>
<reference evidence="6 7" key="1">
    <citation type="submission" date="2018-09" db="EMBL/GenBank/DDBJ databases">
        <title>Paenibacillus aracenensis nov. sp. isolated from a cave in southern Spain.</title>
        <authorList>
            <person name="Jurado V."/>
            <person name="Gutierrez-Patricio S."/>
            <person name="Gonzalez-Pimentel J.L."/>
            <person name="Miller A.Z."/>
            <person name="Laiz L."/>
            <person name="Saiz-Jimenez C."/>
        </authorList>
    </citation>
    <scope>NUCLEOTIDE SEQUENCE [LARGE SCALE GENOMIC DNA]</scope>
    <source>
        <strain evidence="6 7">DSM 22867</strain>
    </source>
</reference>
<dbReference type="GO" id="GO:0006302">
    <property type="term" value="P:double-strand break repair"/>
    <property type="evidence" value="ECO:0007669"/>
    <property type="project" value="InterPro"/>
</dbReference>
<feature type="coiled-coil region" evidence="4">
    <location>
        <begin position="611"/>
        <end position="662"/>
    </location>
</feature>
<dbReference type="Proteomes" id="UP000266482">
    <property type="component" value="Unassembled WGS sequence"/>
</dbReference>
<feature type="coiled-coil region" evidence="4">
    <location>
        <begin position="184"/>
        <end position="219"/>
    </location>
</feature>
<evidence type="ECO:0000259" key="5">
    <source>
        <dbReference type="Pfam" id="PF13476"/>
    </source>
</evidence>
<keyword evidence="4" id="KW-0175">Coiled coil</keyword>
<dbReference type="InterPro" id="IPR027417">
    <property type="entry name" value="P-loop_NTPase"/>
</dbReference>
<dbReference type="SUPFAM" id="SSF52540">
    <property type="entry name" value="P-loop containing nucleoside triphosphate hydrolases"/>
    <property type="match status" value="1"/>
</dbReference>
<feature type="coiled-coil region" evidence="4">
    <location>
        <begin position="691"/>
        <end position="753"/>
    </location>
</feature>
<sequence>MRPLRLTMKAFGPYRDAETIDFTRLEDRRLFVISGNTGAGKTTIFDAICFAIYGTASGEDRSDPRMLRSHFADEDTHTSVELDFAVGSKRYRVFRQMKHRKGGNRSETGEKTELYELTGDEAVPAVDRFMTTEVNAKLLSIIGLTKEQFSQIVMLPQGEFRKLLTSDTDNKEEILRRIFRTELYEKLEQRFQSRNRELQERLKEARAGLSAVMRQAEEALPLREDSALAETFRQEVYSVTQVLGALSQEVDYYKARTEQAAQQKRHLVSELDKTERRLREALELNGKFGELEVKKTKLAAYAEKEAEVRRQEKALELASKAAIIVPYEEQAMEAARSMEMKRELLVKREAELQAAEAGFEAARAKYQEEAAGEAVRRETEHELLRLTELSQAVASLAARSKAVERQIMLEKEAAGKHAAIERSLAERKERRARSQTELKASEQAVTRLPVKLDQLRQIEQKGKAIKKLIELTTELERFVRLEREGNAALEKAVKEHDRMERLWLEGQAGMLASHLVDGKPCPVCGSESHPNKAHGSEQIPSKETLQQSKEALTHVQNELMQVKAQAAAAAASQTAIFEELEDLGLPAGDLASPAEAVNALQVKQRLLREEWKLLKEESEQLQQTAKRYEELRSLLESEEKELESLEQERERLRSEEQRLIVERTAAQTALEKELERIPESLRTPEALAKKLESQRARFEQLERSWKAAQEMLQQADSKLAETKAFAQQAKEGLAEGEKQKALSEQRLQQQLEKSGFPSLADYRLAVISAEDMGKMSEAIHAYHAEVAGLKERVASLELELKGLAAIDTDLLLAEQHKLKERYEAAVANESLSRRCSEEAERLTVTIERSGAMMAKLEKELEGVSDLYAMLKGDNDLKMSFERYILIEYLEQILSMANARLKELSNGQFELQRSDRLEARGKQSGLGLDVYDAYTGQNRDVKSLSGGEKFNASLCLALGMTDVIQAHQGGVSIEMMLIDEGFGSLDEESLHKAVAALVDLQKAGRMIGVISHVGELKEAFPACLEVTKTKEGFSRTAIVLK</sequence>
<feature type="domain" description="Rad50/SbcC-type AAA" evidence="5">
    <location>
        <begin position="5"/>
        <end position="211"/>
    </location>
</feature>
<evidence type="ECO:0000256" key="2">
    <source>
        <dbReference type="ARBA" id="ARBA00011322"/>
    </source>
</evidence>
<comment type="caution">
    <text evidence="6">The sequence shown here is derived from an EMBL/GenBank/DDBJ whole genome shotgun (WGS) entry which is preliminary data.</text>
</comment>
<dbReference type="Pfam" id="PF13558">
    <property type="entry name" value="SbcC_Walker_B"/>
    <property type="match status" value="1"/>
</dbReference>
<keyword evidence="7" id="KW-1185">Reference proteome</keyword>
<comment type="subunit">
    <text evidence="2">Heterodimer of SbcC and SbcD.</text>
</comment>
<dbReference type="PANTHER" id="PTHR32114">
    <property type="entry name" value="ABC TRANSPORTER ABCH.3"/>
    <property type="match status" value="1"/>
</dbReference>
<dbReference type="Gene3D" id="3.40.50.300">
    <property type="entry name" value="P-loop containing nucleotide triphosphate hydrolases"/>
    <property type="match status" value="2"/>
</dbReference>
<evidence type="ECO:0000256" key="4">
    <source>
        <dbReference type="SAM" id="Coils"/>
    </source>
</evidence>
<dbReference type="InterPro" id="IPR038729">
    <property type="entry name" value="Rad50/SbcC_AAA"/>
</dbReference>
<evidence type="ECO:0000313" key="7">
    <source>
        <dbReference type="Proteomes" id="UP000266482"/>
    </source>
</evidence>
<feature type="coiled-coil region" evidence="4">
    <location>
        <begin position="386"/>
        <end position="444"/>
    </location>
</feature>
<dbReference type="EMBL" id="QXQA01000007">
    <property type="protein sequence ID" value="RIX52412.1"/>
    <property type="molecule type" value="Genomic_DNA"/>
</dbReference>
<comment type="similarity">
    <text evidence="1">Belongs to the SMC family. SbcC subfamily.</text>
</comment>
<feature type="coiled-coil region" evidence="4">
    <location>
        <begin position="779"/>
        <end position="806"/>
    </location>
</feature>
<dbReference type="AlphaFoldDB" id="A0A3A1UZ13"/>
<gene>
    <name evidence="6" type="ORF">D3P08_13120</name>
</gene>
<organism evidence="6 7">
    <name type="scientific">Paenibacillus nanensis</name>
    <dbReference type="NCBI Taxonomy" id="393251"/>
    <lineage>
        <taxon>Bacteria</taxon>
        <taxon>Bacillati</taxon>
        <taxon>Bacillota</taxon>
        <taxon>Bacilli</taxon>
        <taxon>Bacillales</taxon>
        <taxon>Paenibacillaceae</taxon>
        <taxon>Paenibacillus</taxon>
    </lineage>
</organism>
<evidence type="ECO:0000256" key="1">
    <source>
        <dbReference type="ARBA" id="ARBA00006930"/>
    </source>
</evidence>
<name>A0A3A1UZ13_9BACL</name>
<protein>
    <recommendedName>
        <fullName evidence="3">Nuclease SbcCD subunit C</fullName>
    </recommendedName>
</protein>
<proteinExistence type="inferred from homology"/>
<dbReference type="OrthoDB" id="9795626at2"/>